<dbReference type="GeneID" id="92832806"/>
<dbReference type="Proteomes" id="UP000283295">
    <property type="component" value="Unassembled WGS sequence"/>
</dbReference>
<evidence type="ECO:0000256" key="3">
    <source>
        <dbReference type="ARBA" id="ARBA00022692"/>
    </source>
</evidence>
<keyword evidence="4" id="KW-0653">Protein transport</keyword>
<dbReference type="InterPro" id="IPR001901">
    <property type="entry name" value="Translocase_SecE/Sec61-g"/>
</dbReference>
<keyword evidence="3 8" id="KW-0812">Transmembrane</keyword>
<keyword evidence="6" id="KW-0811">Translocation</keyword>
<dbReference type="GO" id="GO:0016020">
    <property type="term" value="C:membrane"/>
    <property type="evidence" value="ECO:0007669"/>
    <property type="project" value="UniProtKB-SubCell"/>
</dbReference>
<evidence type="ECO:0000313" key="10">
    <source>
        <dbReference type="Proteomes" id="UP000283295"/>
    </source>
</evidence>
<dbReference type="InterPro" id="IPR038379">
    <property type="entry name" value="SecE_sf"/>
</dbReference>
<protein>
    <submittedName>
        <fullName evidence="9">Preprotein translocase subunit SecE</fullName>
    </submittedName>
</protein>
<comment type="caution">
    <text evidence="9">The sequence shown here is derived from an EMBL/GenBank/DDBJ whole genome shotgun (WGS) entry which is preliminary data.</text>
</comment>
<keyword evidence="2" id="KW-0813">Transport</keyword>
<feature type="transmembrane region" description="Helical" evidence="8">
    <location>
        <begin position="41"/>
        <end position="61"/>
    </location>
</feature>
<dbReference type="GO" id="GO:0006886">
    <property type="term" value="P:intracellular protein transport"/>
    <property type="evidence" value="ECO:0007669"/>
    <property type="project" value="InterPro"/>
</dbReference>
<evidence type="ECO:0000256" key="2">
    <source>
        <dbReference type="ARBA" id="ARBA00022448"/>
    </source>
</evidence>
<evidence type="ECO:0000256" key="5">
    <source>
        <dbReference type="ARBA" id="ARBA00022989"/>
    </source>
</evidence>
<comment type="subcellular location">
    <subcellularLocation>
        <location evidence="1">Membrane</location>
    </subcellularLocation>
</comment>
<evidence type="ECO:0000313" key="9">
    <source>
        <dbReference type="EMBL" id="RGS39541.1"/>
    </source>
</evidence>
<keyword evidence="7 8" id="KW-0472">Membrane</keyword>
<dbReference type="OrthoDB" id="9807958at2"/>
<organism evidence="9 10">
    <name type="scientific">Coprococcus eutactus</name>
    <dbReference type="NCBI Taxonomy" id="33043"/>
    <lineage>
        <taxon>Bacteria</taxon>
        <taxon>Bacillati</taxon>
        <taxon>Bacillota</taxon>
        <taxon>Clostridia</taxon>
        <taxon>Lachnospirales</taxon>
        <taxon>Lachnospiraceae</taxon>
        <taxon>Coprococcus</taxon>
    </lineage>
</organism>
<evidence type="ECO:0000256" key="4">
    <source>
        <dbReference type="ARBA" id="ARBA00022927"/>
    </source>
</evidence>
<keyword evidence="5 8" id="KW-1133">Transmembrane helix</keyword>
<reference evidence="9 10" key="1">
    <citation type="submission" date="2018-08" db="EMBL/GenBank/DDBJ databases">
        <title>A genome reference for cultivated species of the human gut microbiota.</title>
        <authorList>
            <person name="Zou Y."/>
            <person name="Xue W."/>
            <person name="Luo G."/>
        </authorList>
    </citation>
    <scope>NUCLEOTIDE SEQUENCE [LARGE SCALE GENOMIC DNA]</scope>
    <source>
        <strain evidence="9 10">AF22-21</strain>
    </source>
</reference>
<dbReference type="GO" id="GO:0009306">
    <property type="term" value="P:protein secretion"/>
    <property type="evidence" value="ECO:0007669"/>
    <property type="project" value="InterPro"/>
</dbReference>
<dbReference type="AlphaFoldDB" id="A0A3R5YT15"/>
<dbReference type="GO" id="GO:0006605">
    <property type="term" value="P:protein targeting"/>
    <property type="evidence" value="ECO:0007669"/>
    <property type="project" value="InterPro"/>
</dbReference>
<dbReference type="EMBL" id="QRVK01000032">
    <property type="protein sequence ID" value="RGS39541.1"/>
    <property type="molecule type" value="Genomic_DNA"/>
</dbReference>
<sequence length="70" mass="7923">MSKSNKEEKSNTLKRSWFQELKGEFNKITWLDKKSLARQSVAVVLSTVVLGCIIAIVDWLIQIGLNFIVG</sequence>
<name>A0A3R5YT15_9FIRM</name>
<dbReference type="InterPro" id="IPR005807">
    <property type="entry name" value="SecE_bac"/>
</dbReference>
<gene>
    <name evidence="9" type="primary">secE</name>
    <name evidence="9" type="ORF">DWX94_10835</name>
</gene>
<dbReference type="NCBIfam" id="TIGR00964">
    <property type="entry name" value="secE_bact"/>
    <property type="match status" value="1"/>
</dbReference>
<evidence type="ECO:0000256" key="8">
    <source>
        <dbReference type="SAM" id="Phobius"/>
    </source>
</evidence>
<evidence type="ECO:0000256" key="1">
    <source>
        <dbReference type="ARBA" id="ARBA00004370"/>
    </source>
</evidence>
<dbReference type="GO" id="GO:0008320">
    <property type="term" value="F:protein transmembrane transporter activity"/>
    <property type="evidence" value="ECO:0007669"/>
    <property type="project" value="InterPro"/>
</dbReference>
<evidence type="ECO:0000256" key="6">
    <source>
        <dbReference type="ARBA" id="ARBA00023010"/>
    </source>
</evidence>
<proteinExistence type="predicted"/>
<dbReference type="Pfam" id="PF00584">
    <property type="entry name" value="SecE"/>
    <property type="match status" value="1"/>
</dbReference>
<dbReference type="Gene3D" id="1.20.5.1030">
    <property type="entry name" value="Preprotein translocase secy subunit"/>
    <property type="match status" value="1"/>
</dbReference>
<dbReference type="RefSeq" id="WP_004849438.1">
    <property type="nucleotide sequence ID" value="NZ_CP102278.1"/>
</dbReference>
<evidence type="ECO:0000256" key="7">
    <source>
        <dbReference type="ARBA" id="ARBA00023136"/>
    </source>
</evidence>
<accession>A0A3R5YT15</accession>